<evidence type="ECO:0000313" key="3">
    <source>
        <dbReference type="EMBL" id="KKY28080.1"/>
    </source>
</evidence>
<evidence type="ECO:0000313" key="4">
    <source>
        <dbReference type="Proteomes" id="UP000053317"/>
    </source>
</evidence>
<keyword evidence="4" id="KW-1185">Reference proteome</keyword>
<dbReference type="PANTHER" id="PTHR42031">
    <property type="entry name" value="KEY LIME PATHOGENICITY PROTEIN"/>
    <property type="match status" value="1"/>
</dbReference>
<proteinExistence type="predicted"/>
<feature type="region of interest" description="Disordered" evidence="1">
    <location>
        <begin position="269"/>
        <end position="299"/>
    </location>
</feature>
<reference evidence="3 4" key="1">
    <citation type="submission" date="2015-05" db="EMBL/GenBank/DDBJ databases">
        <title>Distinctive expansion of gene families associated with plant cell wall degradation and secondary metabolism in the genomes of grapevine trunk pathogens.</title>
        <authorList>
            <person name="Lawrence D.P."/>
            <person name="Travadon R."/>
            <person name="Rolshausen P.E."/>
            <person name="Baumgartner K."/>
        </authorList>
    </citation>
    <scope>NUCLEOTIDE SEQUENCE [LARGE SCALE GENOMIC DNA]</scope>
    <source>
        <strain evidence="3">UCRPC4</strain>
    </source>
</reference>
<feature type="compositionally biased region" description="Polar residues" evidence="1">
    <location>
        <begin position="20"/>
        <end position="35"/>
    </location>
</feature>
<feature type="compositionally biased region" description="Basic residues" evidence="1">
    <location>
        <begin position="269"/>
        <end position="279"/>
    </location>
</feature>
<dbReference type="InterPro" id="IPR057218">
    <property type="entry name" value="DUF7896"/>
</dbReference>
<evidence type="ECO:0000256" key="1">
    <source>
        <dbReference type="SAM" id="MobiDB-lite"/>
    </source>
</evidence>
<dbReference type="EMBL" id="LCWF01000017">
    <property type="protein sequence ID" value="KKY28080.1"/>
    <property type="molecule type" value="Genomic_DNA"/>
</dbReference>
<dbReference type="AlphaFoldDB" id="A0A0G2HI57"/>
<name>A0A0G2HI57_PHACM</name>
<feature type="region of interest" description="Disordered" evidence="1">
    <location>
        <begin position="1"/>
        <end position="35"/>
    </location>
</feature>
<organism evidence="3 4">
    <name type="scientific">Phaeomoniella chlamydospora</name>
    <name type="common">Phaeoacremonium chlamydosporum</name>
    <dbReference type="NCBI Taxonomy" id="158046"/>
    <lineage>
        <taxon>Eukaryota</taxon>
        <taxon>Fungi</taxon>
        <taxon>Dikarya</taxon>
        <taxon>Ascomycota</taxon>
        <taxon>Pezizomycotina</taxon>
        <taxon>Eurotiomycetes</taxon>
        <taxon>Chaetothyriomycetidae</taxon>
        <taxon>Phaeomoniellales</taxon>
        <taxon>Phaeomoniellaceae</taxon>
        <taxon>Phaeomoniella</taxon>
    </lineage>
</organism>
<comment type="caution">
    <text evidence="3">The sequence shown here is derived from an EMBL/GenBank/DDBJ whole genome shotgun (WGS) entry which is preliminary data.</text>
</comment>
<evidence type="ECO:0000259" key="2">
    <source>
        <dbReference type="Pfam" id="PF25438"/>
    </source>
</evidence>
<dbReference type="PANTHER" id="PTHR42031:SF1">
    <property type="entry name" value="KEY LIME PATHOGENICITY PROTEIN"/>
    <property type="match status" value="1"/>
</dbReference>
<dbReference type="Proteomes" id="UP000053317">
    <property type="component" value="Unassembled WGS sequence"/>
</dbReference>
<feature type="domain" description="DUF7896" evidence="2">
    <location>
        <begin position="227"/>
        <end position="307"/>
    </location>
</feature>
<dbReference type="OrthoDB" id="5377599at2759"/>
<reference evidence="3 4" key="2">
    <citation type="submission" date="2015-05" db="EMBL/GenBank/DDBJ databases">
        <authorList>
            <person name="Morales-Cruz A."/>
            <person name="Amrine K.C."/>
            <person name="Cantu D."/>
        </authorList>
    </citation>
    <scope>NUCLEOTIDE SEQUENCE [LARGE SCALE GENOMIC DNA]</scope>
    <source>
        <strain evidence="3">UCRPC4</strain>
    </source>
</reference>
<gene>
    <name evidence="3" type="ORF">UCRPC4_g00703</name>
</gene>
<accession>A0A0G2HI57</accession>
<dbReference type="Pfam" id="PF25438">
    <property type="entry name" value="DUF7896"/>
    <property type="match status" value="1"/>
</dbReference>
<protein>
    <recommendedName>
        <fullName evidence="2">DUF7896 domain-containing protein</fullName>
    </recommendedName>
</protein>
<sequence>MEQYEQLGVPSTAVSEAMTRASTLSSEPMSHSSTNEMICSPLDMLRLTSNASFSKSFSEGSSLGDECQKPHDVDFISATFPINPFSPESPYTSSPQVPMFPSSSSFDTSFSSCVSSDPSPTQLSSGSLSSVPLVKSRASRRAQEQIAQSSRLIAPKVQKQTVPPPARMVRLSSEDGKVKEVAQIPKTKFQRPAKPKTFCNKCNDQPEGFHGEHELRRHMDRMHSTKRKVWVCKEKDPNGTFLANCKACRRGKTYGANYNAAAHLRRTHFHPCKKGRGGRGKPSEKRGGKGGGDDPPMDELRNWMKEIEEEVEPEGDSPNNSGSATEVIHTVDATTEAESESQADITIHWGSHPSYMLQANDDINGLGAESDVPRYQAMPMPADQLAHFFDSQNHATFDQMSMHAYLDRGYPTELSFDGGDFS</sequence>